<gene>
    <name evidence="4" type="ORF">AB6713_02610</name>
</gene>
<dbReference type="Pfam" id="PF00550">
    <property type="entry name" value="PP-binding"/>
    <property type="match status" value="1"/>
</dbReference>
<dbReference type="InterPro" id="IPR001242">
    <property type="entry name" value="Condensation_dom"/>
</dbReference>
<dbReference type="Pfam" id="PF00501">
    <property type="entry name" value="AMP-binding"/>
    <property type="match status" value="1"/>
</dbReference>
<evidence type="ECO:0000313" key="5">
    <source>
        <dbReference type="Proteomes" id="UP001566331"/>
    </source>
</evidence>
<dbReference type="CDD" id="cd12116">
    <property type="entry name" value="A_NRPS_Ta1_like"/>
    <property type="match status" value="1"/>
</dbReference>
<keyword evidence="5" id="KW-1185">Reference proteome</keyword>
<dbReference type="InterPro" id="IPR009081">
    <property type="entry name" value="PP-bd_ACP"/>
</dbReference>
<dbReference type="InterPro" id="IPR036736">
    <property type="entry name" value="ACP-like_sf"/>
</dbReference>
<evidence type="ECO:0000259" key="3">
    <source>
        <dbReference type="PROSITE" id="PS50075"/>
    </source>
</evidence>
<dbReference type="InterPro" id="IPR025110">
    <property type="entry name" value="AMP-bd_C"/>
</dbReference>
<dbReference type="InterPro" id="IPR029058">
    <property type="entry name" value="AB_hydrolase_fold"/>
</dbReference>
<reference evidence="4 5" key="1">
    <citation type="submission" date="2024-07" db="EMBL/GenBank/DDBJ databases">
        <title>Luteimonas salilacus sp. nov., isolated from the shore soil of Salt Lake in Tibet of China.</title>
        <authorList>
            <person name="Zhang X."/>
            <person name="Li A."/>
        </authorList>
    </citation>
    <scope>NUCLEOTIDE SEQUENCE [LARGE SCALE GENOMIC DNA]</scope>
    <source>
        <strain evidence="4 5">B3-2-R+30</strain>
    </source>
</reference>
<evidence type="ECO:0000313" key="4">
    <source>
        <dbReference type="EMBL" id="MEZ0473506.1"/>
    </source>
</evidence>
<dbReference type="InterPro" id="IPR023213">
    <property type="entry name" value="CAT-like_dom_sf"/>
</dbReference>
<dbReference type="SUPFAM" id="SSF53474">
    <property type="entry name" value="alpha/beta-Hydrolases"/>
    <property type="match status" value="1"/>
</dbReference>
<keyword evidence="2" id="KW-0597">Phosphoprotein</keyword>
<feature type="domain" description="Carrier" evidence="3">
    <location>
        <begin position="964"/>
        <end position="1039"/>
    </location>
</feature>
<evidence type="ECO:0000256" key="1">
    <source>
        <dbReference type="ARBA" id="ARBA00022450"/>
    </source>
</evidence>
<dbReference type="Proteomes" id="UP001566331">
    <property type="component" value="Unassembled WGS sequence"/>
</dbReference>
<keyword evidence="1" id="KW-0596">Phosphopantetheine</keyword>
<dbReference type="InterPro" id="IPR010071">
    <property type="entry name" value="AA_adenyl_dom"/>
</dbReference>
<dbReference type="NCBIfam" id="TIGR01733">
    <property type="entry name" value="AA-adenyl-dom"/>
    <property type="match status" value="1"/>
</dbReference>
<dbReference type="SMART" id="SM00824">
    <property type="entry name" value="PKS_TE"/>
    <property type="match status" value="1"/>
</dbReference>
<organism evidence="4 5">
    <name type="scientific">Luteimonas salinilitoris</name>
    <dbReference type="NCBI Taxonomy" id="3237697"/>
    <lineage>
        <taxon>Bacteria</taxon>
        <taxon>Pseudomonadati</taxon>
        <taxon>Pseudomonadota</taxon>
        <taxon>Gammaproteobacteria</taxon>
        <taxon>Lysobacterales</taxon>
        <taxon>Lysobacteraceae</taxon>
        <taxon>Luteimonas</taxon>
    </lineage>
</organism>
<dbReference type="Gene3D" id="3.30.559.10">
    <property type="entry name" value="Chloramphenicol acetyltransferase-like domain"/>
    <property type="match status" value="1"/>
</dbReference>
<protein>
    <submittedName>
        <fullName evidence="4">Amino acid adenylation domain-containing protein</fullName>
    </submittedName>
</protein>
<dbReference type="InterPro" id="IPR020806">
    <property type="entry name" value="PKS_PP-bd"/>
</dbReference>
<dbReference type="Pfam" id="PF13193">
    <property type="entry name" value="AMP-binding_C"/>
    <property type="match status" value="1"/>
</dbReference>
<dbReference type="PANTHER" id="PTHR45527:SF1">
    <property type="entry name" value="FATTY ACID SYNTHASE"/>
    <property type="match status" value="1"/>
</dbReference>
<dbReference type="Gene3D" id="3.40.50.980">
    <property type="match status" value="2"/>
</dbReference>
<dbReference type="EMBL" id="JBFWIC010000002">
    <property type="protein sequence ID" value="MEZ0473506.1"/>
    <property type="molecule type" value="Genomic_DNA"/>
</dbReference>
<dbReference type="SUPFAM" id="SSF52777">
    <property type="entry name" value="CoA-dependent acyltransferases"/>
    <property type="match status" value="2"/>
</dbReference>
<dbReference type="InterPro" id="IPR045851">
    <property type="entry name" value="AMP-bd_C_sf"/>
</dbReference>
<dbReference type="PROSITE" id="PS00455">
    <property type="entry name" value="AMP_BINDING"/>
    <property type="match status" value="1"/>
</dbReference>
<name>A0ABV4HL97_9GAMM</name>
<dbReference type="SUPFAM" id="SSF56801">
    <property type="entry name" value="Acetyl-CoA synthetase-like"/>
    <property type="match status" value="1"/>
</dbReference>
<dbReference type="Gene3D" id="3.30.559.30">
    <property type="entry name" value="Nonribosomal peptide synthetase, condensation domain"/>
    <property type="match status" value="1"/>
</dbReference>
<dbReference type="Gene3D" id="3.40.50.1820">
    <property type="entry name" value="alpha/beta hydrolase"/>
    <property type="match status" value="1"/>
</dbReference>
<dbReference type="InterPro" id="IPR000873">
    <property type="entry name" value="AMP-dep_synth/lig_dom"/>
</dbReference>
<comment type="caution">
    <text evidence="4">The sequence shown here is derived from an EMBL/GenBank/DDBJ whole genome shotgun (WGS) entry which is preliminary data.</text>
</comment>
<dbReference type="Gene3D" id="3.30.300.30">
    <property type="match status" value="1"/>
</dbReference>
<dbReference type="Gene3D" id="2.30.38.10">
    <property type="entry name" value="Luciferase, Domain 3"/>
    <property type="match status" value="1"/>
</dbReference>
<accession>A0ABV4HL97</accession>
<evidence type="ECO:0000256" key="2">
    <source>
        <dbReference type="ARBA" id="ARBA00022553"/>
    </source>
</evidence>
<sequence length="1333" mass="144810">MNEASTTILPLTTAQRGLWVGHKIGGAEAVMNIAEAIEIRGSVDPALFRRALHRLTCEMETARVNIVEESGLPRQVLRPEYGGDFPFLDFSGEPDPRASARRWMMDEIHRPVDLARDPLWVGALIRLAEDASLWYHRAHHVVYDGYSGGMAARRLAELYTALVEDREPAPSGFGNLHALVEAEAAYRGSPRYERDRAYWLERLADLPDAVSLARRRVRNPGGLRRSTGTLCPASTARLRAVAAQCGVSLPQVLIALIAAYYHRATGAGDLVFGMPVTGRVSRELRATPGMVANAVTIRLSMTPDMTMPELFAQVARVVRSALRHQQYRFEDLRRDLGLLSPDRHIAWLGVNIEPFEYVSFGGHPAIGENLYNGSAEDLTIFVYDRANDQGLAFDFDANPTLYAADELDEHRRRLFLLIEQVSTDPGVALGAIDVLGARERTRLLTQWNDTAEATAEASLPLHLFARQAARMPDAPAVAFGEQTLSYRELDALSTRQARQLVARGIRAGDLVAVALPRDERLPAALLAIWKAGAAYLPLDPDAPRERIRQLIDLAAPRAILTIAAYAAGFGPRALVLPAAEGVDADADADAAPPIARPGADDLAYVIFTSGSTGVPKGVEVGHGSFGNFLLAMQRQLSPGAGDCFLAQTTLAFDIAGLELFLPLTVGAQVVVAASDVVHNPPALARLIRDRRISVMQATPSLWRVLLASAETQLSGVHALVGGEALPTDLARKLVRLAARVTNLYGPTETTVWSTAMPLDRGALDAAGDAPPPIGRPLRNTHTYVLDAALNPMPTGCTGELYIAGAGVARGYRHRPDLTARCFVDDPFSDEGGHMYRTGDLARWREDGVLEFLGRVDQQLKIRGHRVEPGEIEAHLIRHAEVAEAAVVPQRNEQGDTALVAYLVGAGGETPRIDSVRSHLAARLPDCMLPVHYMVLPALPLTPSGKLDRRALPLPDRRRTAAYAPPTTDIECKLVALWQEVLGVERVGIHDNFFELGGDSLGAAELMAGFPRHFAMELPLGSLFEAATVAGLAAQLERAGSGGDPLGLLLPLRPTHGRGGPRPLFCLPPATGFGWSFAGLLRHLDEALPVYALQSAGLRGGGELSDSLEAVAADCLVQIRQVQPEGPYRLLGWSLGGLVGHAVAARLLAQGERIELLAMMDAYPFLAATGEYPDEAAQAQAALRFLGFHRRAGEGPPRDMRALTELLCREYEVFSMPLVRRMMQDGIDLVGNVARVTQRNLELARRYRPARIDADLLFFNAAVKERVDLDGVLHYHSAAWRPYVAGELEVHDVDSHHQAMLEPRAAAQIARVLQRRLARQAPSPDELPQAAVSC</sequence>
<dbReference type="Pfam" id="PF00668">
    <property type="entry name" value="Condensation"/>
    <property type="match status" value="1"/>
</dbReference>
<dbReference type="InterPro" id="IPR020802">
    <property type="entry name" value="TesA-like"/>
</dbReference>
<proteinExistence type="predicted"/>
<dbReference type="RefSeq" id="WP_370562257.1">
    <property type="nucleotide sequence ID" value="NZ_JBFWIB010000001.1"/>
</dbReference>
<dbReference type="InterPro" id="IPR020845">
    <property type="entry name" value="AMP-binding_CS"/>
</dbReference>
<dbReference type="SMART" id="SM00823">
    <property type="entry name" value="PKS_PP"/>
    <property type="match status" value="1"/>
</dbReference>
<dbReference type="PANTHER" id="PTHR45527">
    <property type="entry name" value="NONRIBOSOMAL PEPTIDE SYNTHETASE"/>
    <property type="match status" value="1"/>
</dbReference>
<dbReference type="InterPro" id="IPR001031">
    <property type="entry name" value="Thioesterase"/>
</dbReference>
<dbReference type="Pfam" id="PF00975">
    <property type="entry name" value="Thioesterase"/>
    <property type="match status" value="1"/>
</dbReference>
<dbReference type="PROSITE" id="PS50075">
    <property type="entry name" value="CARRIER"/>
    <property type="match status" value="1"/>
</dbReference>
<dbReference type="SUPFAM" id="SSF47336">
    <property type="entry name" value="ACP-like"/>
    <property type="match status" value="1"/>
</dbReference>